<feature type="transmembrane region" description="Helical" evidence="12">
    <location>
        <begin position="443"/>
        <end position="463"/>
    </location>
</feature>
<evidence type="ECO:0000256" key="2">
    <source>
        <dbReference type="ARBA" id="ARBA00004586"/>
    </source>
</evidence>
<comment type="pathway">
    <text evidence="3 12">Protein modification; protein glycosylation.</text>
</comment>
<name>A0ABR3G969_9PEZI</name>
<dbReference type="CDD" id="cd03805">
    <property type="entry name" value="GT4_ALG2-like"/>
    <property type="match status" value="1"/>
</dbReference>
<feature type="domain" description="Glycosyltransferase subfamily 4-like N-terminal" evidence="14">
    <location>
        <begin position="25"/>
        <end position="203"/>
    </location>
</feature>
<dbReference type="Proteomes" id="UP001447188">
    <property type="component" value="Unassembled WGS sequence"/>
</dbReference>
<dbReference type="EC" id="2.4.1.132" evidence="12"/>
<keyword evidence="4 12" id="KW-0328">Glycosyltransferase</keyword>
<keyword evidence="6 12" id="KW-0812">Transmembrane</keyword>
<comment type="subcellular location">
    <subcellularLocation>
        <location evidence="2 12">Endoplasmic reticulum membrane</location>
    </subcellularLocation>
</comment>
<gene>
    <name evidence="15" type="primary">ALG2</name>
    <name evidence="15" type="ORF">Q9L58_008598</name>
</gene>
<dbReference type="PANTHER" id="PTHR45918">
    <property type="entry name" value="ALPHA-1,3/1,6-MANNOSYLTRANSFERASE ALG2"/>
    <property type="match status" value="1"/>
</dbReference>
<evidence type="ECO:0000256" key="11">
    <source>
        <dbReference type="ARBA" id="ARBA00045104"/>
    </source>
</evidence>
<evidence type="ECO:0000256" key="5">
    <source>
        <dbReference type="ARBA" id="ARBA00022679"/>
    </source>
</evidence>
<sequence>MASKEKAAQAKLPKRILFIHPDLGIGGAERLVVDAAVGLQDRGHSVTIYTSHCDPRHCFDEARNGTLEIHISGDTIVPPNLLGRFSILCAILRQLHLTLALLTSSQLSNYDYVFVDQLSACIPLFRLFSPRTKILFYCHFPDYLLTSRQSLIKSLYRIPFDWLEAATTGLADTIVVNSAFTKSVFADAFPQIQTVPRVVYPCVSIPPSGRLNRRVDSALDSETDFLPQDGKKILLSINRFERKKNIDLAIRAFAHLTDKERTRSRLVIAGGYDSRVSENVAYHAELVYLCEKLELKSATSKNFISSLSIPADTDVLFLLSIPASLKSHLLKTASLLCYTPAREHFGIVPLEAMLAGVPVLAHNSGGPLETVSEGVTGWLRPAEEEAWAAVMRKALFELQPDQVREMGRMGKERVVAEFSKEKMAERLDGEFDGIVRTQEVKVAWLWIILGVAGVVVGFSTALAW</sequence>
<evidence type="ECO:0000256" key="10">
    <source>
        <dbReference type="ARBA" id="ARBA00045103"/>
    </source>
</evidence>
<comment type="catalytic activity">
    <reaction evidence="11 12">
        <text>an alpha-D-Man-(1-&gt;3)-beta-D-Man-(1-&gt;4)-beta-D-GlcNAc-(1-&gt;4)-alpha-D-GlcNAc-diphospho-di-trans,poly-cis-dolichol + GDP-alpha-D-mannose = an alpha-D-Man-(1-&gt;3)-[alpha-D-Man-(1-&gt;6)]-beta-D-Man-(1-&gt;4)-beta-D-GlcNAc-(1-&gt;4)-alpha-D-GlcNAc-diphospho-di-trans,poly-cis-dolichol + GDP + H(+)</text>
        <dbReference type="Rhea" id="RHEA:29519"/>
        <dbReference type="Rhea" id="RHEA-COMP:19513"/>
        <dbReference type="Rhea" id="RHEA-COMP:19515"/>
        <dbReference type="ChEBI" id="CHEBI:15378"/>
        <dbReference type="ChEBI" id="CHEBI:57527"/>
        <dbReference type="ChEBI" id="CHEBI:58189"/>
        <dbReference type="ChEBI" id="CHEBI:132510"/>
        <dbReference type="ChEBI" id="CHEBI:132511"/>
        <dbReference type="EC" id="2.4.1.257"/>
    </reaction>
    <physiologicalReaction direction="left-to-right" evidence="11 12">
        <dbReference type="Rhea" id="RHEA:29520"/>
    </physiologicalReaction>
</comment>
<protein>
    <recommendedName>
        <fullName evidence="12">Alpha-1,3/1,6-mannosyltransferase ALG2</fullName>
        <ecNumber evidence="12">2.4.1.132</ecNumber>
        <ecNumber evidence="12">2.4.1.257</ecNumber>
    </recommendedName>
    <alternativeName>
        <fullName evidence="12">GDP-Man:Man(1)GlcNAc(2)-PP-Dol alpha-1,3-mannosyltransferase</fullName>
    </alternativeName>
</protein>
<evidence type="ECO:0000256" key="4">
    <source>
        <dbReference type="ARBA" id="ARBA00022676"/>
    </source>
</evidence>
<evidence type="ECO:0000256" key="12">
    <source>
        <dbReference type="RuleBase" id="RU367136"/>
    </source>
</evidence>
<comment type="caution">
    <text evidence="15">The sequence shown here is derived from an EMBL/GenBank/DDBJ whole genome shotgun (WGS) entry which is preliminary data.</text>
</comment>
<dbReference type="EC" id="2.4.1.257" evidence="12"/>
<reference evidence="15 16" key="1">
    <citation type="submission" date="2024-02" db="EMBL/GenBank/DDBJ databases">
        <title>Discinaceae phylogenomics.</title>
        <authorList>
            <person name="Dirks A.C."/>
            <person name="James T.Y."/>
        </authorList>
    </citation>
    <scope>NUCLEOTIDE SEQUENCE [LARGE SCALE GENOMIC DNA]</scope>
    <source>
        <strain evidence="15 16">ACD0624</strain>
    </source>
</reference>
<keyword evidence="7 12" id="KW-0256">Endoplasmic reticulum</keyword>
<evidence type="ECO:0000259" key="14">
    <source>
        <dbReference type="Pfam" id="PF13439"/>
    </source>
</evidence>
<keyword evidence="5 12" id="KW-0808">Transferase</keyword>
<dbReference type="Pfam" id="PF00534">
    <property type="entry name" value="Glycos_transf_1"/>
    <property type="match status" value="1"/>
</dbReference>
<evidence type="ECO:0000256" key="1">
    <source>
        <dbReference type="ARBA" id="ARBA00003142"/>
    </source>
</evidence>
<organism evidence="15 16">
    <name type="scientific">Discina gigas</name>
    <dbReference type="NCBI Taxonomy" id="1032678"/>
    <lineage>
        <taxon>Eukaryota</taxon>
        <taxon>Fungi</taxon>
        <taxon>Dikarya</taxon>
        <taxon>Ascomycota</taxon>
        <taxon>Pezizomycotina</taxon>
        <taxon>Pezizomycetes</taxon>
        <taxon>Pezizales</taxon>
        <taxon>Discinaceae</taxon>
        <taxon>Discina</taxon>
    </lineage>
</organism>
<dbReference type="PANTHER" id="PTHR45918:SF1">
    <property type="entry name" value="ALPHA-1,3_1,6-MANNOSYLTRANSFERASE ALG2"/>
    <property type="match status" value="1"/>
</dbReference>
<keyword evidence="16" id="KW-1185">Reference proteome</keyword>
<keyword evidence="8 12" id="KW-1133">Transmembrane helix</keyword>
<comment type="similarity">
    <text evidence="12">Belongs to the glycosyltransferase group 1 family.</text>
</comment>
<dbReference type="InterPro" id="IPR028098">
    <property type="entry name" value="Glyco_trans_4-like_N"/>
</dbReference>
<evidence type="ECO:0000256" key="6">
    <source>
        <dbReference type="ARBA" id="ARBA00022692"/>
    </source>
</evidence>
<keyword evidence="9 12" id="KW-0472">Membrane</keyword>
<evidence type="ECO:0000259" key="13">
    <source>
        <dbReference type="Pfam" id="PF00534"/>
    </source>
</evidence>
<comment type="function">
    <text evidence="1 12">Mannosylates Man(2)GlcNAc(2)-dolichol diphosphate and Man(1)GlcNAc(2)-dolichol diphosphate to form Man(3)GlcNAc(2)-dolichol diphosphate.</text>
</comment>
<dbReference type="InterPro" id="IPR001296">
    <property type="entry name" value="Glyco_trans_1"/>
</dbReference>
<proteinExistence type="inferred from homology"/>
<dbReference type="SUPFAM" id="SSF53756">
    <property type="entry name" value="UDP-Glycosyltransferase/glycogen phosphorylase"/>
    <property type="match status" value="1"/>
</dbReference>
<dbReference type="EMBL" id="JBBBZM010000165">
    <property type="protein sequence ID" value="KAL0632492.1"/>
    <property type="molecule type" value="Genomic_DNA"/>
</dbReference>
<accession>A0ABR3G969</accession>
<evidence type="ECO:0000313" key="15">
    <source>
        <dbReference type="EMBL" id="KAL0632492.1"/>
    </source>
</evidence>
<feature type="domain" description="Glycosyl transferase family 1" evidence="13">
    <location>
        <begin position="227"/>
        <end position="395"/>
    </location>
</feature>
<evidence type="ECO:0000256" key="3">
    <source>
        <dbReference type="ARBA" id="ARBA00004922"/>
    </source>
</evidence>
<dbReference type="InterPro" id="IPR027054">
    <property type="entry name" value="ALG2"/>
</dbReference>
<dbReference type="Pfam" id="PF13439">
    <property type="entry name" value="Glyco_transf_4"/>
    <property type="match status" value="1"/>
</dbReference>
<evidence type="ECO:0000313" key="16">
    <source>
        <dbReference type="Proteomes" id="UP001447188"/>
    </source>
</evidence>
<comment type="catalytic activity">
    <reaction evidence="10 12">
        <text>a beta-D-Man-(1-&gt;4)-beta-D-GlcNAc-(1-&gt;4)-alpha-D-GlcNAc-diphospho-di-trans,poly-cis-dolichol + GDP-alpha-D-mannose = an alpha-D-Man-(1-&gt;3)-beta-D-Man-(1-&gt;4)-beta-D-GlcNAc-(1-&gt;4)-alpha-D-GlcNAc-diphospho-di-trans,poly-cis-dolichol + GDP + H(+)</text>
        <dbReference type="Rhea" id="RHEA:29515"/>
        <dbReference type="Rhea" id="RHEA-COMP:19511"/>
        <dbReference type="Rhea" id="RHEA-COMP:19513"/>
        <dbReference type="ChEBI" id="CHEBI:15378"/>
        <dbReference type="ChEBI" id="CHEBI:57527"/>
        <dbReference type="ChEBI" id="CHEBI:58189"/>
        <dbReference type="ChEBI" id="CHEBI:58472"/>
        <dbReference type="ChEBI" id="CHEBI:132510"/>
        <dbReference type="EC" id="2.4.1.132"/>
    </reaction>
    <physiologicalReaction direction="left-to-right" evidence="10 12">
        <dbReference type="Rhea" id="RHEA:29516"/>
    </physiologicalReaction>
</comment>
<dbReference type="Gene3D" id="3.40.50.2000">
    <property type="entry name" value="Glycogen Phosphorylase B"/>
    <property type="match status" value="2"/>
</dbReference>
<evidence type="ECO:0000256" key="7">
    <source>
        <dbReference type="ARBA" id="ARBA00022824"/>
    </source>
</evidence>
<evidence type="ECO:0000256" key="9">
    <source>
        <dbReference type="ARBA" id="ARBA00023136"/>
    </source>
</evidence>
<evidence type="ECO:0000256" key="8">
    <source>
        <dbReference type="ARBA" id="ARBA00022989"/>
    </source>
</evidence>